<dbReference type="Proteomes" id="UP000887566">
    <property type="component" value="Unplaced"/>
</dbReference>
<dbReference type="InterPro" id="IPR040128">
    <property type="entry name" value="T25E4.2-like"/>
</dbReference>
<sequence>MSRVFRIGYVEESEAPFTYSCFLNRKRPCKPGISGEIWTEIAKQLNLTLEFHKADLYGGYEPEANGKFEGILGLIQDDIIDATLSFQSLRPVRFQYLNYTEPALTYESGLVIGELFETIPQIQVQVFDWFVVSLLMLSLLLLWIYSRLWHKFRRKAALPPDNLASCLRDES</sequence>
<dbReference type="WBParaSite" id="PSAMB.scaffold4998size12929.g25696.t1">
    <property type="protein sequence ID" value="PSAMB.scaffold4998size12929.g25696.t1"/>
    <property type="gene ID" value="PSAMB.scaffold4998size12929.g25696"/>
</dbReference>
<dbReference type="AlphaFoldDB" id="A0A914WRD2"/>
<keyword evidence="2" id="KW-1185">Reference proteome</keyword>
<reference evidence="3" key="1">
    <citation type="submission" date="2022-11" db="UniProtKB">
        <authorList>
            <consortium name="WormBaseParasite"/>
        </authorList>
    </citation>
    <scope>IDENTIFICATION</scope>
</reference>
<dbReference type="PANTHER" id="PTHR22714">
    <property type="entry name" value="PROTEIN CBG02446-RELATED"/>
    <property type="match status" value="1"/>
</dbReference>
<evidence type="ECO:0000313" key="2">
    <source>
        <dbReference type="Proteomes" id="UP000887566"/>
    </source>
</evidence>
<keyword evidence="1" id="KW-0472">Membrane</keyword>
<name>A0A914WRD2_9BILA</name>
<proteinExistence type="predicted"/>
<organism evidence="2 3">
    <name type="scientific">Plectus sambesii</name>
    <dbReference type="NCBI Taxonomy" id="2011161"/>
    <lineage>
        <taxon>Eukaryota</taxon>
        <taxon>Metazoa</taxon>
        <taxon>Ecdysozoa</taxon>
        <taxon>Nematoda</taxon>
        <taxon>Chromadorea</taxon>
        <taxon>Plectida</taxon>
        <taxon>Plectina</taxon>
        <taxon>Plectoidea</taxon>
        <taxon>Plectidae</taxon>
        <taxon>Plectus</taxon>
    </lineage>
</organism>
<dbReference type="PANTHER" id="PTHR22714:SF7">
    <property type="entry name" value="SOLUTE-BINDING PROTEIN FAMILY 3_N-TERMINAL DOMAIN-CONTAINING PROTEIN"/>
    <property type="match status" value="1"/>
</dbReference>
<accession>A0A914WRD2</accession>
<evidence type="ECO:0000256" key="1">
    <source>
        <dbReference type="SAM" id="Phobius"/>
    </source>
</evidence>
<protein>
    <submittedName>
        <fullName evidence="3">Ionotropic glutamate receptor L-glutamate and glycine-binding domain-containing protein</fullName>
    </submittedName>
</protein>
<evidence type="ECO:0000313" key="3">
    <source>
        <dbReference type="WBParaSite" id="PSAMB.scaffold4998size12929.g25696.t1"/>
    </source>
</evidence>
<feature type="transmembrane region" description="Helical" evidence="1">
    <location>
        <begin position="126"/>
        <end position="145"/>
    </location>
</feature>
<keyword evidence="1" id="KW-0812">Transmembrane</keyword>
<dbReference type="SUPFAM" id="SSF53850">
    <property type="entry name" value="Periplasmic binding protein-like II"/>
    <property type="match status" value="1"/>
</dbReference>
<keyword evidence="1" id="KW-1133">Transmembrane helix</keyword>
<dbReference type="Gene3D" id="3.40.190.10">
    <property type="entry name" value="Periplasmic binding protein-like II"/>
    <property type="match status" value="1"/>
</dbReference>